<protein>
    <recommendedName>
        <fullName evidence="4">Gustatory receptor</fullName>
    </recommendedName>
</protein>
<keyword evidence="1" id="KW-0472">Membrane</keyword>
<feature type="transmembrane region" description="Helical" evidence="1">
    <location>
        <begin position="313"/>
        <end position="329"/>
    </location>
</feature>
<feature type="transmembrane region" description="Helical" evidence="1">
    <location>
        <begin position="43"/>
        <end position="67"/>
    </location>
</feature>
<dbReference type="EMBL" id="LNIX01000044">
    <property type="protein sequence ID" value="OXA38596.1"/>
    <property type="molecule type" value="Genomic_DNA"/>
</dbReference>
<evidence type="ECO:0000313" key="3">
    <source>
        <dbReference type="Proteomes" id="UP000198287"/>
    </source>
</evidence>
<name>A0A226D2V3_FOLCA</name>
<feature type="transmembrane region" description="Helical" evidence="1">
    <location>
        <begin position="236"/>
        <end position="260"/>
    </location>
</feature>
<sequence>MPTELIFCVVDKSFRINKYLCKTPLGWNSKKKRFTYDKRYVKFVWWYFSIFMVLFGINGGSCAYVVYGHLISPRPGFNLGHVAQYTIAGLIVMLVTGIALSALIFDHSATLVNRELEMYEELVTLEGGDERAILQRQGKKSRTLPFLVLALAIPAQVAIKSINILLSHAKQILKEQSKVTLDWIHHYKRLQVISAVAVRHLSYLALGLMVFGLQLSVGFNFTTIRFLGYGINPMHYAIFPFCALLTMAAIQMLLPAAVGINTKSAEFLTLMKIGATRVEGGKKKYITRILKAMRDIKLYAGVDDTYFFNLDKTVQVALLICVVAVFLVMP</sequence>
<accession>A0A226D2V3</accession>
<reference evidence="2 3" key="1">
    <citation type="submission" date="2015-12" db="EMBL/GenBank/DDBJ databases">
        <title>The genome of Folsomia candida.</title>
        <authorList>
            <person name="Faddeeva A."/>
            <person name="Derks M.F."/>
            <person name="Anvar Y."/>
            <person name="Smit S."/>
            <person name="Van Straalen N."/>
            <person name="Roelofs D."/>
        </authorList>
    </citation>
    <scope>NUCLEOTIDE SEQUENCE [LARGE SCALE GENOMIC DNA]</scope>
    <source>
        <strain evidence="2 3">VU population</strain>
        <tissue evidence="2">Whole body</tissue>
    </source>
</reference>
<organism evidence="2 3">
    <name type="scientific">Folsomia candida</name>
    <name type="common">Springtail</name>
    <dbReference type="NCBI Taxonomy" id="158441"/>
    <lineage>
        <taxon>Eukaryota</taxon>
        <taxon>Metazoa</taxon>
        <taxon>Ecdysozoa</taxon>
        <taxon>Arthropoda</taxon>
        <taxon>Hexapoda</taxon>
        <taxon>Collembola</taxon>
        <taxon>Entomobryomorpha</taxon>
        <taxon>Isotomoidea</taxon>
        <taxon>Isotomidae</taxon>
        <taxon>Proisotominae</taxon>
        <taxon>Folsomia</taxon>
    </lineage>
</organism>
<feature type="transmembrane region" description="Helical" evidence="1">
    <location>
        <begin position="144"/>
        <end position="166"/>
    </location>
</feature>
<feature type="transmembrane region" description="Helical" evidence="1">
    <location>
        <begin position="203"/>
        <end position="224"/>
    </location>
</feature>
<evidence type="ECO:0000256" key="1">
    <source>
        <dbReference type="SAM" id="Phobius"/>
    </source>
</evidence>
<keyword evidence="1" id="KW-0812">Transmembrane</keyword>
<dbReference type="Proteomes" id="UP000198287">
    <property type="component" value="Unassembled WGS sequence"/>
</dbReference>
<comment type="caution">
    <text evidence="2">The sequence shown here is derived from an EMBL/GenBank/DDBJ whole genome shotgun (WGS) entry which is preliminary data.</text>
</comment>
<keyword evidence="1" id="KW-1133">Transmembrane helix</keyword>
<feature type="transmembrane region" description="Helical" evidence="1">
    <location>
        <begin position="87"/>
        <end position="105"/>
    </location>
</feature>
<gene>
    <name evidence="2" type="ORF">Fcan01_26529</name>
</gene>
<evidence type="ECO:0000313" key="2">
    <source>
        <dbReference type="EMBL" id="OXA38596.1"/>
    </source>
</evidence>
<proteinExistence type="predicted"/>
<evidence type="ECO:0008006" key="4">
    <source>
        <dbReference type="Google" id="ProtNLM"/>
    </source>
</evidence>
<dbReference type="AlphaFoldDB" id="A0A226D2V3"/>
<keyword evidence="3" id="KW-1185">Reference proteome</keyword>